<gene>
    <name evidence="1" type="ORF">FJW02_20955</name>
</gene>
<comment type="caution">
    <text evidence="1">The sequence shown here is derived from an EMBL/GenBank/DDBJ whole genome shotgun (WGS) entry which is preliminary data.</text>
</comment>
<evidence type="ECO:0000313" key="1">
    <source>
        <dbReference type="EMBL" id="TPV29761.1"/>
    </source>
</evidence>
<dbReference type="RefSeq" id="WP_008927178.1">
    <property type="nucleotide sequence ID" value="NZ_CP045720.1"/>
</dbReference>
<sequence length="106" mass="12618">MKNLDKEIDYQVYDLKKGRFIIEAKIVKSRQGDFNLLRSDSKWFIGVLIPNFYPNSHFDISKVFVLDENDLLHRDDFDYLISLAGTIRKDWTNFCDREVKDIKVVK</sequence>
<keyword evidence="2" id="KW-1185">Reference proteome</keyword>
<dbReference type="Proteomes" id="UP000315469">
    <property type="component" value="Unassembled WGS sequence"/>
</dbReference>
<protein>
    <recommendedName>
        <fullName evidence="3">DUF4365 domain-containing protein</fullName>
    </recommendedName>
</protein>
<name>A0ABY2ZAT5_9GAMM</name>
<reference evidence="1 2" key="1">
    <citation type="submission" date="2019-06" db="EMBL/GenBank/DDBJ databases">
        <title>Taxogenomics and systematics of the genus Pantoea.</title>
        <authorList>
            <person name="Tambong J.T."/>
        </authorList>
    </citation>
    <scope>NUCLEOTIDE SEQUENCE [LARGE SCALE GENOMIC DNA]</scope>
    <source>
        <strain evidence="1 2">LMG 24197</strain>
    </source>
</reference>
<evidence type="ECO:0008006" key="3">
    <source>
        <dbReference type="Google" id="ProtNLM"/>
    </source>
</evidence>
<dbReference type="EMBL" id="VHJB01000094">
    <property type="protein sequence ID" value="TPV29761.1"/>
    <property type="molecule type" value="Genomic_DNA"/>
</dbReference>
<organism evidence="1 2">
    <name type="scientific">Pantoea eucalypti</name>
    <dbReference type="NCBI Taxonomy" id="470933"/>
    <lineage>
        <taxon>Bacteria</taxon>
        <taxon>Pseudomonadati</taxon>
        <taxon>Pseudomonadota</taxon>
        <taxon>Gammaproteobacteria</taxon>
        <taxon>Enterobacterales</taxon>
        <taxon>Erwiniaceae</taxon>
        <taxon>Pantoea</taxon>
    </lineage>
</organism>
<proteinExistence type="predicted"/>
<accession>A0ABY2ZAT5</accession>
<dbReference type="GeneID" id="90521447"/>
<evidence type="ECO:0000313" key="2">
    <source>
        <dbReference type="Proteomes" id="UP000315469"/>
    </source>
</evidence>